<reference evidence="1" key="1">
    <citation type="submission" date="2016-01" db="EMBL/GenBank/DDBJ databases">
        <authorList>
            <person name="Peeters C."/>
        </authorList>
    </citation>
    <scope>NUCLEOTIDE SEQUENCE [LARGE SCALE GENOMIC DNA]</scope>
    <source>
        <strain evidence="1">LMG 22937</strain>
    </source>
</reference>
<dbReference type="Proteomes" id="UP000054925">
    <property type="component" value="Unassembled WGS sequence"/>
</dbReference>
<name>A0A158HI90_9BURK</name>
<gene>
    <name evidence="1" type="ORF">AWB67_01784</name>
</gene>
<evidence type="ECO:0000313" key="2">
    <source>
        <dbReference type="Proteomes" id="UP000054925"/>
    </source>
</evidence>
<accession>A0A158HI90</accession>
<protein>
    <submittedName>
        <fullName evidence="1">Uncharacterized protein</fullName>
    </submittedName>
</protein>
<evidence type="ECO:0000313" key="1">
    <source>
        <dbReference type="EMBL" id="SAL43773.1"/>
    </source>
</evidence>
<proteinExistence type="predicted"/>
<dbReference type="EMBL" id="FCOL02000007">
    <property type="protein sequence ID" value="SAL43773.1"/>
    <property type="molecule type" value="Genomic_DNA"/>
</dbReference>
<keyword evidence="2" id="KW-1185">Reference proteome</keyword>
<organism evidence="1 2">
    <name type="scientific">Caballeronia terrestris</name>
    <dbReference type="NCBI Taxonomy" id="1226301"/>
    <lineage>
        <taxon>Bacteria</taxon>
        <taxon>Pseudomonadati</taxon>
        <taxon>Pseudomonadota</taxon>
        <taxon>Betaproteobacteria</taxon>
        <taxon>Burkholderiales</taxon>
        <taxon>Burkholderiaceae</taxon>
        <taxon>Caballeronia</taxon>
    </lineage>
</organism>
<sequence>MIFVVHLVVAGIGRVLNFGLPNNGVRKTGGAVYEVLAKSAGAAFSNQSSRETHPKDHT</sequence>
<comment type="caution">
    <text evidence="1">The sequence shown here is derived from an EMBL/GenBank/DDBJ whole genome shotgun (WGS) entry which is preliminary data.</text>
</comment>
<dbReference type="AlphaFoldDB" id="A0A158HI90"/>